<evidence type="ECO:0000313" key="2">
    <source>
        <dbReference type="EMBL" id="MDA7025886.1"/>
    </source>
</evidence>
<feature type="coiled-coil region" evidence="1">
    <location>
        <begin position="15"/>
        <end position="49"/>
    </location>
</feature>
<reference evidence="2 3" key="1">
    <citation type="submission" date="2023-01" db="EMBL/GenBank/DDBJ databases">
        <title>Bacillus changyiensis sp. nov., isolated from a coastal deposit.</title>
        <authorList>
            <person name="Xiao G."/>
            <person name="Lai Q."/>
            <person name="Hu Z."/>
            <person name="Shao Z."/>
        </authorList>
    </citation>
    <scope>NUCLEOTIDE SEQUENCE [LARGE SCALE GENOMIC DNA]</scope>
    <source>
        <strain evidence="2 3">CLL-7-23</strain>
    </source>
</reference>
<proteinExistence type="predicted"/>
<dbReference type="Proteomes" id="UP001211894">
    <property type="component" value="Unassembled WGS sequence"/>
</dbReference>
<keyword evidence="3" id="KW-1185">Reference proteome</keyword>
<sequence>MQIIQRVTVMQILTENSKKKLLAFFEEKKEMLERECSQLYFQLRKHEKEHHNSAAAESFKKEIEKRHDKIKMIEFQIHQIHTLPLGSEVKEKEVDALLNIEVGDHWNEKTVGKTIVIEDGIVNEIRPR</sequence>
<protein>
    <submittedName>
        <fullName evidence="2">YlqD family protein</fullName>
    </submittedName>
</protein>
<gene>
    <name evidence="2" type="ORF">PJ311_04570</name>
</gene>
<organism evidence="2 3">
    <name type="scientific">Bacillus changyiensis</name>
    <dbReference type="NCBI Taxonomy" id="3004103"/>
    <lineage>
        <taxon>Bacteria</taxon>
        <taxon>Bacillati</taxon>
        <taxon>Bacillota</taxon>
        <taxon>Bacilli</taxon>
        <taxon>Bacillales</taxon>
        <taxon>Bacillaceae</taxon>
        <taxon>Bacillus</taxon>
    </lineage>
</organism>
<dbReference type="InterPro" id="IPR021297">
    <property type="entry name" value="YlqD"/>
</dbReference>
<evidence type="ECO:0000256" key="1">
    <source>
        <dbReference type="SAM" id="Coils"/>
    </source>
</evidence>
<dbReference type="RefSeq" id="WP_271339735.1">
    <property type="nucleotide sequence ID" value="NZ_JAQKAB010000002.1"/>
</dbReference>
<dbReference type="Pfam" id="PF11068">
    <property type="entry name" value="YlqD"/>
    <property type="match status" value="1"/>
</dbReference>
<accession>A0ABT4X0R8</accession>
<keyword evidence="1" id="KW-0175">Coiled coil</keyword>
<dbReference type="EMBL" id="JAQKAB010000002">
    <property type="protein sequence ID" value="MDA7025886.1"/>
    <property type="molecule type" value="Genomic_DNA"/>
</dbReference>
<dbReference type="Gene3D" id="6.10.140.1110">
    <property type="match status" value="1"/>
</dbReference>
<evidence type="ECO:0000313" key="3">
    <source>
        <dbReference type="Proteomes" id="UP001211894"/>
    </source>
</evidence>
<name>A0ABT4X0R8_9BACI</name>
<comment type="caution">
    <text evidence="2">The sequence shown here is derived from an EMBL/GenBank/DDBJ whole genome shotgun (WGS) entry which is preliminary data.</text>
</comment>